<proteinExistence type="inferred from homology"/>
<feature type="compositionally biased region" description="Basic and acidic residues" evidence="2">
    <location>
        <begin position="1"/>
        <end position="37"/>
    </location>
</feature>
<keyword evidence="5" id="KW-1185">Reference proteome</keyword>
<dbReference type="InterPro" id="IPR008462">
    <property type="entry name" value="CsbD"/>
</dbReference>
<dbReference type="EMBL" id="CP139368">
    <property type="protein sequence ID" value="WPR88263.1"/>
    <property type="molecule type" value="Genomic_DNA"/>
</dbReference>
<evidence type="ECO:0000256" key="1">
    <source>
        <dbReference type="ARBA" id="ARBA00009129"/>
    </source>
</evidence>
<comment type="similarity">
    <text evidence="1">Belongs to the UPF0337 (CsbD) family.</text>
</comment>
<gene>
    <name evidence="4" type="ORF">SM116_10765</name>
</gene>
<organism evidence="4 5">
    <name type="scientific">Microbacterium rhizosphaerae</name>
    <dbReference type="NCBI Taxonomy" id="1678237"/>
    <lineage>
        <taxon>Bacteria</taxon>
        <taxon>Bacillati</taxon>
        <taxon>Actinomycetota</taxon>
        <taxon>Actinomycetes</taxon>
        <taxon>Micrococcales</taxon>
        <taxon>Microbacteriaceae</taxon>
        <taxon>Microbacterium</taxon>
    </lineage>
</organism>
<dbReference type="InterPro" id="IPR036629">
    <property type="entry name" value="YjbJ_sf"/>
</dbReference>
<sequence length="59" mass="6433">MGEGDRIENDAQHLKGQAEEAWGKVTGDDSTRVKGKVDQASADMKNGVEDVKDDLTDDR</sequence>
<dbReference type="Proteomes" id="UP001323798">
    <property type="component" value="Chromosome"/>
</dbReference>
<reference evidence="4 5" key="1">
    <citation type="submission" date="2023-11" db="EMBL/GenBank/DDBJ databases">
        <title>Genome sequence of Microbacterium rhizosphaerae KACC 19337.</title>
        <authorList>
            <person name="Choi H."/>
            <person name="Kim S."/>
            <person name="Kim Y."/>
            <person name="Kwon S.-W."/>
            <person name="Heo J."/>
        </authorList>
    </citation>
    <scope>NUCLEOTIDE SEQUENCE [LARGE SCALE GENOMIC DNA]</scope>
    <source>
        <strain evidence="4 5">KACC 19337</strain>
    </source>
</reference>
<feature type="domain" description="CsbD-like" evidence="3">
    <location>
        <begin position="5"/>
        <end position="55"/>
    </location>
</feature>
<evidence type="ECO:0000313" key="4">
    <source>
        <dbReference type="EMBL" id="WPR88263.1"/>
    </source>
</evidence>
<accession>A0ABZ0SKC6</accession>
<protein>
    <submittedName>
        <fullName evidence="4">CsbD family protein</fullName>
    </submittedName>
</protein>
<feature type="region of interest" description="Disordered" evidence="2">
    <location>
        <begin position="1"/>
        <end position="59"/>
    </location>
</feature>
<evidence type="ECO:0000313" key="5">
    <source>
        <dbReference type="Proteomes" id="UP001323798"/>
    </source>
</evidence>
<dbReference type="Gene3D" id="1.10.1470.10">
    <property type="entry name" value="YjbJ"/>
    <property type="match status" value="1"/>
</dbReference>
<feature type="compositionally biased region" description="Basic and acidic residues" evidence="2">
    <location>
        <begin position="46"/>
        <end position="59"/>
    </location>
</feature>
<dbReference type="RefSeq" id="WP_320940983.1">
    <property type="nucleotide sequence ID" value="NZ_BAABEU010000010.1"/>
</dbReference>
<dbReference type="SUPFAM" id="SSF69047">
    <property type="entry name" value="Hypothetical protein YjbJ"/>
    <property type="match status" value="1"/>
</dbReference>
<dbReference type="Pfam" id="PF05532">
    <property type="entry name" value="CsbD"/>
    <property type="match status" value="1"/>
</dbReference>
<evidence type="ECO:0000259" key="3">
    <source>
        <dbReference type="Pfam" id="PF05532"/>
    </source>
</evidence>
<evidence type="ECO:0000256" key="2">
    <source>
        <dbReference type="SAM" id="MobiDB-lite"/>
    </source>
</evidence>
<name>A0ABZ0SKC6_9MICO</name>